<dbReference type="Pfam" id="PF14216">
    <property type="entry name" value="DUF4326"/>
    <property type="match status" value="1"/>
</dbReference>
<dbReference type="Proteomes" id="UP000603865">
    <property type="component" value="Unassembled WGS sequence"/>
</dbReference>
<reference evidence="2" key="2">
    <citation type="submission" date="2020-09" db="EMBL/GenBank/DDBJ databases">
        <authorList>
            <person name="Sun Q."/>
            <person name="Ohkuma M."/>
        </authorList>
    </citation>
    <scope>NUCLEOTIDE SEQUENCE</scope>
    <source>
        <strain evidence="2">JCM 31311</strain>
    </source>
</reference>
<dbReference type="AlphaFoldDB" id="A0A918FF13"/>
<dbReference type="EMBL" id="BMQL01000053">
    <property type="protein sequence ID" value="GGR31852.1"/>
    <property type="molecule type" value="Genomic_DNA"/>
</dbReference>
<evidence type="ECO:0000313" key="3">
    <source>
        <dbReference type="Proteomes" id="UP000603865"/>
    </source>
</evidence>
<reference evidence="2" key="1">
    <citation type="journal article" date="2014" name="Int. J. Syst. Evol. Microbiol.">
        <title>Complete genome sequence of Corynebacterium casei LMG S-19264T (=DSM 44701T), isolated from a smear-ripened cheese.</title>
        <authorList>
            <consortium name="US DOE Joint Genome Institute (JGI-PGF)"/>
            <person name="Walter F."/>
            <person name="Albersmeier A."/>
            <person name="Kalinowski J."/>
            <person name="Ruckert C."/>
        </authorList>
    </citation>
    <scope>NUCLEOTIDE SEQUENCE</scope>
    <source>
        <strain evidence="2">JCM 31311</strain>
    </source>
</reference>
<evidence type="ECO:0000313" key="2">
    <source>
        <dbReference type="EMBL" id="GGR31852.1"/>
    </source>
</evidence>
<feature type="domain" description="DUF4326" evidence="1">
    <location>
        <begin position="24"/>
        <end position="140"/>
    </location>
</feature>
<gene>
    <name evidence="2" type="ORF">GCM10008957_48110</name>
</gene>
<accession>A0A918FF13</accession>
<dbReference type="InterPro" id="IPR025475">
    <property type="entry name" value="DUF4326"/>
</dbReference>
<sequence length="167" mass="18920">MMLFALDAVIVSNLRLPVPEGYTPVYVGRRMPRMEGNVFGNPLQVVGTAWTRESDQWTRFLMAHEQPAIRHLARCALKNRGYPQGEAATLYLKVLRAQCRSDTPQRRRLEELAERVVQGERYALQCWCPAGLPCHASVVREALMGYATRRFHEPERVQAGPCAAQLA</sequence>
<dbReference type="RefSeq" id="WP_229776547.1">
    <property type="nucleotide sequence ID" value="NZ_BMQL01000053.1"/>
</dbReference>
<comment type="caution">
    <text evidence="2">The sequence shown here is derived from an EMBL/GenBank/DDBJ whole genome shotgun (WGS) entry which is preliminary data.</text>
</comment>
<organism evidence="2 3">
    <name type="scientific">Deinococcus ruber</name>
    <dbReference type="NCBI Taxonomy" id="1848197"/>
    <lineage>
        <taxon>Bacteria</taxon>
        <taxon>Thermotogati</taxon>
        <taxon>Deinococcota</taxon>
        <taxon>Deinococci</taxon>
        <taxon>Deinococcales</taxon>
        <taxon>Deinococcaceae</taxon>
        <taxon>Deinococcus</taxon>
    </lineage>
</organism>
<proteinExistence type="predicted"/>
<name>A0A918FF13_9DEIO</name>
<evidence type="ECO:0000259" key="1">
    <source>
        <dbReference type="Pfam" id="PF14216"/>
    </source>
</evidence>
<keyword evidence="3" id="KW-1185">Reference proteome</keyword>
<protein>
    <recommendedName>
        <fullName evidence="1">DUF4326 domain-containing protein</fullName>
    </recommendedName>
</protein>